<dbReference type="SUPFAM" id="SSF55729">
    <property type="entry name" value="Acyl-CoA N-acyltransferases (Nat)"/>
    <property type="match status" value="1"/>
</dbReference>
<evidence type="ECO:0000313" key="4">
    <source>
        <dbReference type="EMBL" id="RYU09468.1"/>
    </source>
</evidence>
<dbReference type="InterPro" id="IPR016181">
    <property type="entry name" value="Acyl_CoA_acyltransferase"/>
</dbReference>
<keyword evidence="2" id="KW-0012">Acyltransferase</keyword>
<dbReference type="CDD" id="cd04301">
    <property type="entry name" value="NAT_SF"/>
    <property type="match status" value="1"/>
</dbReference>
<evidence type="ECO:0000256" key="2">
    <source>
        <dbReference type="ARBA" id="ARBA00023315"/>
    </source>
</evidence>
<organism evidence="4 5">
    <name type="scientific">Nocardioides iriomotensis</name>
    <dbReference type="NCBI Taxonomy" id="715784"/>
    <lineage>
        <taxon>Bacteria</taxon>
        <taxon>Bacillati</taxon>
        <taxon>Actinomycetota</taxon>
        <taxon>Actinomycetes</taxon>
        <taxon>Propionibacteriales</taxon>
        <taxon>Nocardioidaceae</taxon>
        <taxon>Nocardioides</taxon>
    </lineage>
</organism>
<dbReference type="Gene3D" id="3.40.630.30">
    <property type="match status" value="1"/>
</dbReference>
<dbReference type="PROSITE" id="PS51186">
    <property type="entry name" value="GNAT"/>
    <property type="match status" value="1"/>
</dbReference>
<evidence type="ECO:0000313" key="5">
    <source>
        <dbReference type="Proteomes" id="UP000291189"/>
    </source>
</evidence>
<dbReference type="InterPro" id="IPR050832">
    <property type="entry name" value="Bact_Acetyltransf"/>
</dbReference>
<evidence type="ECO:0000256" key="1">
    <source>
        <dbReference type="ARBA" id="ARBA00022679"/>
    </source>
</evidence>
<dbReference type="OrthoDB" id="4256927at2"/>
<dbReference type="EMBL" id="SDPU01000035">
    <property type="protein sequence ID" value="RYU09468.1"/>
    <property type="molecule type" value="Genomic_DNA"/>
</dbReference>
<name>A0A4Q5IWE9_9ACTN</name>
<proteinExistence type="predicted"/>
<comment type="caution">
    <text evidence="4">The sequence shown here is derived from an EMBL/GenBank/DDBJ whole genome shotgun (WGS) entry which is preliminary data.</text>
</comment>
<dbReference type="AlphaFoldDB" id="A0A4Q5IWE9"/>
<dbReference type="PANTHER" id="PTHR43877">
    <property type="entry name" value="AMINOALKYLPHOSPHONATE N-ACETYLTRANSFERASE-RELATED-RELATED"/>
    <property type="match status" value="1"/>
</dbReference>
<reference evidence="4 5" key="1">
    <citation type="submission" date="2019-01" db="EMBL/GenBank/DDBJ databases">
        <title>Nocardioides guangzhouensis sp. nov., an actinobacterium isolated from soil.</title>
        <authorList>
            <person name="Fu Y."/>
            <person name="Cai Y."/>
            <person name="Lin Z."/>
            <person name="Chen P."/>
        </authorList>
    </citation>
    <scope>NUCLEOTIDE SEQUENCE [LARGE SCALE GENOMIC DNA]</scope>
    <source>
        <strain evidence="4 5">NBRC 105384</strain>
    </source>
</reference>
<keyword evidence="1 4" id="KW-0808">Transferase</keyword>
<sequence>MSRTGWTSYPLGRKTGTVTTSLVRTRYGTLDDVRATVALHERCSADALTRRFHAPVTRVPERLATQLLAPARGWSVVAEQNGVVVALASVGPVSPHEVEIGVVVEDAQQGRGIGTRLLREVAADAGRRGYRSLLCLTQPDNDTVLRTIERAGLAFDEHVTDGVLTVVMPLSAHARREHPGLPRPA</sequence>
<dbReference type="Pfam" id="PF00583">
    <property type="entry name" value="Acetyltransf_1"/>
    <property type="match status" value="1"/>
</dbReference>
<feature type="domain" description="N-acetyltransferase" evidence="3">
    <location>
        <begin position="23"/>
        <end position="173"/>
    </location>
</feature>
<keyword evidence="5" id="KW-1185">Reference proteome</keyword>
<protein>
    <submittedName>
        <fullName evidence="4">GNAT family N-acetyltransferase</fullName>
    </submittedName>
</protein>
<accession>A0A4Q5IWE9</accession>
<dbReference type="InterPro" id="IPR000182">
    <property type="entry name" value="GNAT_dom"/>
</dbReference>
<evidence type="ECO:0000259" key="3">
    <source>
        <dbReference type="PROSITE" id="PS51186"/>
    </source>
</evidence>
<gene>
    <name evidence="4" type="ORF">ETU37_20635</name>
</gene>
<dbReference type="GO" id="GO:0016747">
    <property type="term" value="F:acyltransferase activity, transferring groups other than amino-acyl groups"/>
    <property type="evidence" value="ECO:0007669"/>
    <property type="project" value="InterPro"/>
</dbReference>
<dbReference type="Proteomes" id="UP000291189">
    <property type="component" value="Unassembled WGS sequence"/>
</dbReference>